<comment type="caution">
    <text evidence="4">The sequence shown here is derived from an EMBL/GenBank/DDBJ whole genome shotgun (WGS) entry which is preliminary data.</text>
</comment>
<evidence type="ECO:0000313" key="4">
    <source>
        <dbReference type="EMBL" id="PPR06512.1"/>
    </source>
</evidence>
<feature type="transmembrane region" description="Helical" evidence="2">
    <location>
        <begin position="318"/>
        <end position="337"/>
    </location>
</feature>
<feature type="transmembrane region" description="Helical" evidence="2">
    <location>
        <begin position="274"/>
        <end position="297"/>
    </location>
</feature>
<dbReference type="EMBL" id="NHTK01000632">
    <property type="protein sequence ID" value="PPR06512.1"/>
    <property type="molecule type" value="Genomic_DNA"/>
</dbReference>
<feature type="domain" description="DUF3533" evidence="3">
    <location>
        <begin position="92"/>
        <end position="434"/>
    </location>
</feature>
<evidence type="ECO:0000256" key="2">
    <source>
        <dbReference type="SAM" id="Phobius"/>
    </source>
</evidence>
<protein>
    <recommendedName>
        <fullName evidence="3">DUF3533 domain-containing protein</fullName>
    </recommendedName>
</protein>
<dbReference type="InterPro" id="IPR053001">
    <property type="entry name" value="MNNG_permease-like"/>
</dbReference>
<keyword evidence="2" id="KW-1133">Transmembrane helix</keyword>
<reference evidence="4 5" key="1">
    <citation type="journal article" date="2018" name="Evol. Lett.">
        <title>Horizontal gene cluster transfer increased hallucinogenic mushroom diversity.</title>
        <authorList>
            <person name="Reynolds H.T."/>
            <person name="Vijayakumar V."/>
            <person name="Gluck-Thaler E."/>
            <person name="Korotkin H.B."/>
            <person name="Matheny P.B."/>
            <person name="Slot J.C."/>
        </authorList>
    </citation>
    <scope>NUCLEOTIDE SEQUENCE [LARGE SCALE GENOMIC DNA]</scope>
    <source>
        <strain evidence="4 5">2629</strain>
    </source>
</reference>
<dbReference type="PANTHER" id="PTHR34814">
    <property type="entry name" value="NITROSOGUANIDINE RESISTANCE PROTEIN SNG1"/>
    <property type="match status" value="1"/>
</dbReference>
<gene>
    <name evidence="4" type="ORF">CVT24_002626</name>
</gene>
<dbReference type="InParanoid" id="A0A409YU33"/>
<feature type="region of interest" description="Disordered" evidence="1">
    <location>
        <begin position="1"/>
        <end position="21"/>
    </location>
</feature>
<feature type="transmembrane region" description="Helical" evidence="2">
    <location>
        <begin position="458"/>
        <end position="479"/>
    </location>
</feature>
<name>A0A409YU33_9AGAR</name>
<feature type="transmembrane region" description="Helical" evidence="2">
    <location>
        <begin position="384"/>
        <end position="403"/>
    </location>
</feature>
<keyword evidence="5" id="KW-1185">Reference proteome</keyword>
<dbReference type="GO" id="GO:0016020">
    <property type="term" value="C:membrane"/>
    <property type="evidence" value="ECO:0007669"/>
    <property type="project" value="TreeGrafter"/>
</dbReference>
<sequence>MSSDTPRRSSHNTLASVDQDSKSLECKTLTTSTSLTAASLAVPPSSSPSQPKIAPPIPPVKYSKRFRAKNDPDVARARAIYFRAYASGMGLVILSIFAIFTIYWGSLWKVPAHSLQGWVVDFDGGEVGQYVVSELSAINNPVMHWNVVSSDVFGDVEGVIDALRDDKSWAAVIINPGASARLADSIASPNDAYQGTDAISVYAVEARNEQAYRNFIRPAAQASLEVIKAKFTIMLAGRLASAGNLGSILSTSPQTLVEPLGYRLVNIIPFNQPVASAVAFVGLIYLLILAFFIVMIAHGAREASGINRMLGCGSLIRVRLVSCLVGYFFLSFFYSLLNLAFKLDLTRRYGHGGFLVFWMLNWIGMLAVGMALESMITILTPRYIPFFMLLWIITNVSVCVFPIDMLPKIYRYGYAVPFYNISNSIRSIAFGTKDTRSYHFRHYIQITADYHNPVGLNFGVLFAWVLLSCITLPLLQWYVRRRDDRTETVNTLPVINPKESA</sequence>
<dbReference type="PANTHER" id="PTHR34814:SF1">
    <property type="entry name" value="NITROSOGUANIDINE RESISTANCE PROTEIN SNG1"/>
    <property type="match status" value="1"/>
</dbReference>
<evidence type="ECO:0000259" key="3">
    <source>
        <dbReference type="Pfam" id="PF12051"/>
    </source>
</evidence>
<evidence type="ECO:0000256" key="1">
    <source>
        <dbReference type="SAM" id="MobiDB-lite"/>
    </source>
</evidence>
<dbReference type="InterPro" id="IPR022703">
    <property type="entry name" value="DUF3533"/>
</dbReference>
<accession>A0A409YU33</accession>
<evidence type="ECO:0000313" key="5">
    <source>
        <dbReference type="Proteomes" id="UP000284842"/>
    </source>
</evidence>
<keyword evidence="2" id="KW-0812">Transmembrane</keyword>
<organism evidence="4 5">
    <name type="scientific">Panaeolus cyanescens</name>
    <dbReference type="NCBI Taxonomy" id="181874"/>
    <lineage>
        <taxon>Eukaryota</taxon>
        <taxon>Fungi</taxon>
        <taxon>Dikarya</taxon>
        <taxon>Basidiomycota</taxon>
        <taxon>Agaricomycotina</taxon>
        <taxon>Agaricomycetes</taxon>
        <taxon>Agaricomycetidae</taxon>
        <taxon>Agaricales</taxon>
        <taxon>Agaricineae</taxon>
        <taxon>Galeropsidaceae</taxon>
        <taxon>Panaeolus</taxon>
    </lineage>
</organism>
<feature type="transmembrane region" description="Helical" evidence="2">
    <location>
        <begin position="349"/>
        <end position="372"/>
    </location>
</feature>
<dbReference type="Pfam" id="PF12051">
    <property type="entry name" value="DUF3533"/>
    <property type="match status" value="1"/>
</dbReference>
<proteinExistence type="predicted"/>
<keyword evidence="2" id="KW-0472">Membrane</keyword>
<dbReference type="AlphaFoldDB" id="A0A409YU33"/>
<feature type="transmembrane region" description="Helical" evidence="2">
    <location>
        <begin position="84"/>
        <end position="105"/>
    </location>
</feature>
<dbReference type="Proteomes" id="UP000284842">
    <property type="component" value="Unassembled WGS sequence"/>
</dbReference>
<dbReference type="STRING" id="181874.A0A409YU33"/>
<dbReference type="OrthoDB" id="2140105at2759"/>